<dbReference type="AlphaFoldDB" id="A0A0V8QEW8"/>
<evidence type="ECO:0000313" key="7">
    <source>
        <dbReference type="Proteomes" id="UP000054874"/>
    </source>
</evidence>
<evidence type="ECO:0000256" key="4">
    <source>
        <dbReference type="SAM" id="Coils"/>
    </source>
</evidence>
<dbReference type="EMBL" id="LNAM01000153">
    <property type="protein sequence ID" value="KSV59095.1"/>
    <property type="molecule type" value="Genomic_DNA"/>
</dbReference>
<comment type="subunit">
    <text evidence="2">Heterodimer of SbcC and SbcD.</text>
</comment>
<dbReference type="OrthoDB" id="9795626at2"/>
<dbReference type="InterPro" id="IPR038729">
    <property type="entry name" value="Rad50/SbcC_AAA"/>
</dbReference>
<proteinExistence type="inferred from homology"/>
<name>A0A0V8QEW8_9FIRM</name>
<feature type="coiled-coil region" evidence="4">
    <location>
        <begin position="517"/>
        <end position="547"/>
    </location>
</feature>
<protein>
    <recommendedName>
        <fullName evidence="3">Nuclease SbcCD subunit C</fullName>
    </recommendedName>
</protein>
<comment type="caution">
    <text evidence="6">The sequence shown here is derived from an EMBL/GenBank/DDBJ whole genome shotgun (WGS) entry which is preliminary data.</text>
</comment>
<dbReference type="Proteomes" id="UP000054874">
    <property type="component" value="Unassembled WGS sequence"/>
</dbReference>
<feature type="coiled-coil region" evidence="4">
    <location>
        <begin position="588"/>
        <end position="629"/>
    </location>
</feature>
<dbReference type="PANTHER" id="PTHR32114:SF2">
    <property type="entry name" value="ABC TRANSPORTER ABCH.3"/>
    <property type="match status" value="1"/>
</dbReference>
<accession>A0A0V8QEW8</accession>
<reference evidence="6 7" key="1">
    <citation type="submission" date="2015-11" db="EMBL/GenBank/DDBJ databases">
        <title>Butyribacter intestini gen. nov., sp. nov., a butyric acid-producing bacterium of the family Lachnospiraceae isolated from the human faeces.</title>
        <authorList>
            <person name="Zou Y."/>
            <person name="Xue W."/>
            <person name="Luo G."/>
            <person name="Lv M."/>
        </authorList>
    </citation>
    <scope>NUCLEOTIDE SEQUENCE [LARGE SCALE GENOMIC DNA]</scope>
    <source>
        <strain evidence="6 7">ACET-33324</strain>
    </source>
</reference>
<dbReference type="Pfam" id="PF13476">
    <property type="entry name" value="AAA_23"/>
    <property type="match status" value="1"/>
</dbReference>
<dbReference type="InterPro" id="IPR027417">
    <property type="entry name" value="P-loop_NTPase"/>
</dbReference>
<comment type="similarity">
    <text evidence="1">Belongs to the SMC family. SbcC subfamily.</text>
</comment>
<keyword evidence="4" id="KW-0175">Coiled coil</keyword>
<evidence type="ECO:0000256" key="2">
    <source>
        <dbReference type="ARBA" id="ARBA00011322"/>
    </source>
</evidence>
<dbReference type="Gene3D" id="3.40.50.300">
    <property type="entry name" value="P-loop containing nucleotide triphosphate hydrolases"/>
    <property type="match status" value="2"/>
</dbReference>
<feature type="domain" description="Rad50/SbcC-type AAA" evidence="5">
    <location>
        <begin position="7"/>
        <end position="210"/>
    </location>
</feature>
<gene>
    <name evidence="6" type="ORF">ASU35_01915</name>
</gene>
<feature type="coiled-coil region" evidence="4">
    <location>
        <begin position="178"/>
        <end position="355"/>
    </location>
</feature>
<evidence type="ECO:0000256" key="3">
    <source>
        <dbReference type="ARBA" id="ARBA00013368"/>
    </source>
</evidence>
<evidence type="ECO:0000256" key="1">
    <source>
        <dbReference type="ARBA" id="ARBA00006930"/>
    </source>
</evidence>
<sequence length="831" mass="96154">MRPIHMILSGFGPYPGREEVNFSKLGGNGVFLITGPTGSGKTTIFDGITYALFGAASTQVRDKSSLRSDFAEEDTETYVELLFWHKGKEYTIRRSPKYERRKKRGSGVTLSNESALLLEEDKRPLETVTEVNNRIEEILGFNYKQFKQLGMLAQGEFMELLLASSRDRVEIFRDLFQTKAYEELQRRLSEEAKGLKDRLTDLSSRMAELLGQAGFEKTEGLLPAELAHQVKEDWEKEKLRKREVEEELKRTRKSLKELEEKGAEYFKLEKELFREIEKNKKKKKDWEEQAVKAASLETALTELLEKNKLQREKEKRELKELLEEKKESQKKQKELLGWERQLLEIEGAIKEKKREEEGLLFLLKEFSELAKEQKKQESLKQSYEIQLKKEKEVRARYQEKEELYRSTAIGLAARFLEEGKPCPVCGSLSHPNKAKVSKEVPDQQEVDHWKELAQKERVRLDEVFAATQENLGALKKRKADTKAACEKEGILDEAEGKEKYCLLQQEEKELCLRLKNCKSKEKEAKGLEKLLLSLEKREETLKRQEEKGRLREEGETEKLRERLSKESLKAAEKRTIFEEGVRVEETLKEKLEATAKRLSLDISFVEVERKSLECQIKELEQKRDFSVARLGKLKTAWETLKLRLAERQELEEKYGIWQNLDNITKGKNKDRLVFEQYVLAVYFEEVLESANLRLAEMTSGRYELRKVRRVEDARTTNSLDIEIFDNYTGKCRPVKSLSGGESFKAALCLALGMADMIEASIGGIRIDTLFIDEGFGSLDEESLDQALKSLLSLTGQKHLIGIISHINELKERIDQQIVIEKGRSGSHIVKK</sequence>
<organism evidence="6 7">
    <name type="scientific">Acetivibrio ethanolgignens</name>
    <dbReference type="NCBI Taxonomy" id="290052"/>
    <lineage>
        <taxon>Bacteria</taxon>
        <taxon>Bacillati</taxon>
        <taxon>Bacillota</taxon>
        <taxon>Clostridia</taxon>
        <taxon>Eubacteriales</taxon>
        <taxon>Oscillospiraceae</taxon>
        <taxon>Acetivibrio</taxon>
    </lineage>
</organism>
<evidence type="ECO:0000313" key="6">
    <source>
        <dbReference type="EMBL" id="KSV59095.1"/>
    </source>
</evidence>
<dbReference type="RefSeq" id="WP_058352731.1">
    <property type="nucleotide sequence ID" value="NZ_CABMMD010000153.1"/>
</dbReference>
<dbReference type="PANTHER" id="PTHR32114">
    <property type="entry name" value="ABC TRANSPORTER ABCH.3"/>
    <property type="match status" value="1"/>
</dbReference>
<dbReference type="Pfam" id="PF13558">
    <property type="entry name" value="SbcC_Walker_B"/>
    <property type="match status" value="1"/>
</dbReference>
<keyword evidence="7" id="KW-1185">Reference proteome</keyword>
<dbReference type="STRING" id="290052.ASU35_01915"/>
<evidence type="ECO:0000259" key="5">
    <source>
        <dbReference type="Pfam" id="PF13476"/>
    </source>
</evidence>
<dbReference type="GO" id="GO:0016887">
    <property type="term" value="F:ATP hydrolysis activity"/>
    <property type="evidence" value="ECO:0007669"/>
    <property type="project" value="InterPro"/>
</dbReference>
<dbReference type="GO" id="GO:0006302">
    <property type="term" value="P:double-strand break repair"/>
    <property type="evidence" value="ECO:0007669"/>
    <property type="project" value="InterPro"/>
</dbReference>
<dbReference type="SUPFAM" id="SSF52540">
    <property type="entry name" value="P-loop containing nucleoside triphosphate hydrolases"/>
    <property type="match status" value="1"/>
</dbReference>